<dbReference type="Proteomes" id="UP001589854">
    <property type="component" value="Unassembled WGS sequence"/>
</dbReference>
<evidence type="ECO:0000256" key="3">
    <source>
        <dbReference type="ARBA" id="ARBA00022645"/>
    </source>
</evidence>
<comment type="catalytic activity">
    <reaction evidence="13">
        <text>Preferential cleavage: (Ac)2-L-Lys-D-Ala-|-D-Ala. Also transpeptidation of peptidyl-alanyl moieties that are N-acyl substituents of D-alanine.</text>
        <dbReference type="EC" id="3.4.16.4"/>
    </reaction>
</comment>
<comment type="caution">
    <text evidence="17">The sequence shown here is derived from an EMBL/GenBank/DDBJ whole genome shotgun (WGS) entry which is preliminary data.</text>
</comment>
<evidence type="ECO:0000256" key="1">
    <source>
        <dbReference type="ARBA" id="ARBA00004236"/>
    </source>
</evidence>
<keyword evidence="9" id="KW-0573">Peptidoglycan synthesis</keyword>
<proteinExistence type="predicted"/>
<keyword evidence="3" id="KW-0121">Carboxypeptidase</keyword>
<dbReference type="PANTHER" id="PTHR32282:SF11">
    <property type="entry name" value="PENICILLIN-BINDING PROTEIN 1B"/>
    <property type="match status" value="1"/>
</dbReference>
<feature type="domain" description="Glycosyl transferase family 51" evidence="16">
    <location>
        <begin position="48"/>
        <end position="223"/>
    </location>
</feature>
<keyword evidence="6 17" id="KW-0808">Transferase</keyword>
<dbReference type="InterPro" id="IPR050396">
    <property type="entry name" value="Glycosyltr_51/Transpeptidase"/>
</dbReference>
<evidence type="ECO:0000256" key="14">
    <source>
        <dbReference type="ARBA" id="ARBA00049902"/>
    </source>
</evidence>
<keyword evidence="18" id="KW-1185">Reference proteome</keyword>
<dbReference type="InterPro" id="IPR023346">
    <property type="entry name" value="Lysozyme-like_dom_sf"/>
</dbReference>
<comment type="subcellular location">
    <subcellularLocation>
        <location evidence="1">Cell membrane</location>
    </subcellularLocation>
</comment>
<dbReference type="RefSeq" id="WP_378931932.1">
    <property type="nucleotide sequence ID" value="NZ_JBHLVO010000003.1"/>
</dbReference>
<evidence type="ECO:0000256" key="10">
    <source>
        <dbReference type="ARBA" id="ARBA00023136"/>
    </source>
</evidence>
<keyword evidence="2" id="KW-1003">Cell membrane</keyword>
<dbReference type="InterPro" id="IPR036950">
    <property type="entry name" value="PBP_transglycosylase"/>
</dbReference>
<dbReference type="InterPro" id="IPR001460">
    <property type="entry name" value="PCN-bd_Tpept"/>
</dbReference>
<protein>
    <submittedName>
        <fullName evidence="17">Transglycosylase domain-containing protein</fullName>
        <ecNumber evidence="17">2.4.-.-</ecNumber>
    </submittedName>
</protein>
<evidence type="ECO:0000256" key="9">
    <source>
        <dbReference type="ARBA" id="ARBA00022984"/>
    </source>
</evidence>
<evidence type="ECO:0000313" key="17">
    <source>
        <dbReference type="EMBL" id="MFC0271012.1"/>
    </source>
</evidence>
<evidence type="ECO:0000256" key="12">
    <source>
        <dbReference type="ARBA" id="ARBA00023316"/>
    </source>
</evidence>
<evidence type="ECO:0000256" key="13">
    <source>
        <dbReference type="ARBA" id="ARBA00034000"/>
    </source>
</evidence>
<dbReference type="Pfam" id="PF00912">
    <property type="entry name" value="Transgly"/>
    <property type="match status" value="1"/>
</dbReference>
<organism evidence="17 18">
    <name type="scientific">Metabacillus herbersteinensis</name>
    <dbReference type="NCBI Taxonomy" id="283816"/>
    <lineage>
        <taxon>Bacteria</taxon>
        <taxon>Bacillati</taxon>
        <taxon>Bacillota</taxon>
        <taxon>Bacilli</taxon>
        <taxon>Bacillales</taxon>
        <taxon>Bacillaceae</taxon>
        <taxon>Metabacillus</taxon>
    </lineage>
</organism>
<evidence type="ECO:0000313" key="18">
    <source>
        <dbReference type="Proteomes" id="UP001589854"/>
    </source>
</evidence>
<name>A0ABV6GBG4_9BACI</name>
<dbReference type="Pfam" id="PF00905">
    <property type="entry name" value="Transpeptidase"/>
    <property type="match status" value="1"/>
</dbReference>
<keyword evidence="4" id="KW-0645">Protease</keyword>
<keyword evidence="10" id="KW-0472">Membrane</keyword>
<evidence type="ECO:0000256" key="5">
    <source>
        <dbReference type="ARBA" id="ARBA00022676"/>
    </source>
</evidence>
<keyword evidence="5 17" id="KW-0328">Glycosyltransferase</keyword>
<feature type="domain" description="Penicillin-binding protein transpeptidase" evidence="15">
    <location>
        <begin position="321"/>
        <end position="563"/>
    </location>
</feature>
<evidence type="ECO:0000256" key="11">
    <source>
        <dbReference type="ARBA" id="ARBA00023268"/>
    </source>
</evidence>
<keyword evidence="8" id="KW-0133">Cell shape</keyword>
<evidence type="ECO:0000256" key="2">
    <source>
        <dbReference type="ARBA" id="ARBA00022475"/>
    </source>
</evidence>
<dbReference type="SUPFAM" id="SSF56601">
    <property type="entry name" value="beta-lactamase/transpeptidase-like"/>
    <property type="match status" value="1"/>
</dbReference>
<evidence type="ECO:0000256" key="8">
    <source>
        <dbReference type="ARBA" id="ARBA00022960"/>
    </source>
</evidence>
<dbReference type="PANTHER" id="PTHR32282">
    <property type="entry name" value="BINDING PROTEIN TRANSPEPTIDASE, PUTATIVE-RELATED"/>
    <property type="match status" value="1"/>
</dbReference>
<keyword evidence="12" id="KW-0961">Cell wall biogenesis/degradation</keyword>
<gene>
    <name evidence="17" type="ORF">ACFFIX_06060</name>
</gene>
<dbReference type="InterPro" id="IPR001264">
    <property type="entry name" value="Glyco_trans_51"/>
</dbReference>
<dbReference type="Gene3D" id="3.40.710.10">
    <property type="entry name" value="DD-peptidase/beta-lactamase superfamily"/>
    <property type="match status" value="1"/>
</dbReference>
<dbReference type="EC" id="2.4.-.-" evidence="17"/>
<dbReference type="GO" id="GO:0016757">
    <property type="term" value="F:glycosyltransferase activity"/>
    <property type="evidence" value="ECO:0007669"/>
    <property type="project" value="UniProtKB-KW"/>
</dbReference>
<evidence type="ECO:0000256" key="6">
    <source>
        <dbReference type="ARBA" id="ARBA00022679"/>
    </source>
</evidence>
<evidence type="ECO:0000259" key="16">
    <source>
        <dbReference type="Pfam" id="PF00912"/>
    </source>
</evidence>
<keyword evidence="7" id="KW-0378">Hydrolase</keyword>
<sequence>MLPIFLVIVLGAAKEVNEVKSIGSVLDEKIPIQSIQLTQNSYIYDDKGQLVSEIISEHENRRFVPYEQIPDTVKNLYLVSEDQQFFSHLGFDPASMVRAVFINAKNQSIDQGGSTITQQLARNVYLSHEKTYNRKLSELLYSYQLERNFTKEEIFESYLNTIYYANGVYGIGSAADYYFSKSLQKLSLAELAFISTIPNNPTLYDPIKNFSSTKVRQELLLATLLKHELLEEEKYKQAIQQPITLKMKKRVDVYPDYVTYVHEELNKLITHNDGLRGNELKDHINQVVSNGIIIHTALNSSMQKKVTTTINQQLPFKDVQGAAVVVNHQTHRIVALTGGKNYQKFSFNRAYQAYRQPGSAIKPLLDYAPYIDTTGATAKSKISAATFCKVDYCPQNYSGHSYGNVSLETALKYSYNTSAVRLLDIVGLKKAFSYLEPFAFEHISVQDDLYLPAAIGGFTYGVSPLELTNAYSTFATDGVFHKNRAIVKVTDLQGKTLYEWKDQPVSAWKSSTNKEMRTLLTAVVKSGTGKKAQVANSYVGGKTGTSNDYRDLWFVGMTDQYTAGVWVGKDKKGTVQSIYNIGPQMLIWKNIME</sequence>
<evidence type="ECO:0000259" key="15">
    <source>
        <dbReference type="Pfam" id="PF00905"/>
    </source>
</evidence>
<dbReference type="Gene3D" id="1.10.3810.10">
    <property type="entry name" value="Biosynthetic peptidoglycan transglycosylase-like"/>
    <property type="match status" value="1"/>
</dbReference>
<keyword evidence="11" id="KW-0511">Multifunctional enzyme</keyword>
<comment type="catalytic activity">
    <reaction evidence="14">
        <text>[GlcNAc-(1-&gt;4)-Mur2Ac(oyl-L-Ala-gamma-D-Glu-L-Lys-D-Ala-D-Ala)](n)-di-trans,octa-cis-undecaprenyl diphosphate + beta-D-GlcNAc-(1-&gt;4)-Mur2Ac(oyl-L-Ala-gamma-D-Glu-L-Lys-D-Ala-D-Ala)-di-trans,octa-cis-undecaprenyl diphosphate = [GlcNAc-(1-&gt;4)-Mur2Ac(oyl-L-Ala-gamma-D-Glu-L-Lys-D-Ala-D-Ala)](n+1)-di-trans,octa-cis-undecaprenyl diphosphate + di-trans,octa-cis-undecaprenyl diphosphate + H(+)</text>
        <dbReference type="Rhea" id="RHEA:23708"/>
        <dbReference type="Rhea" id="RHEA-COMP:9602"/>
        <dbReference type="Rhea" id="RHEA-COMP:9603"/>
        <dbReference type="ChEBI" id="CHEBI:15378"/>
        <dbReference type="ChEBI" id="CHEBI:58405"/>
        <dbReference type="ChEBI" id="CHEBI:60033"/>
        <dbReference type="ChEBI" id="CHEBI:78435"/>
        <dbReference type="EC" id="2.4.99.28"/>
    </reaction>
</comment>
<evidence type="ECO:0000256" key="7">
    <source>
        <dbReference type="ARBA" id="ARBA00022801"/>
    </source>
</evidence>
<reference evidence="17 18" key="1">
    <citation type="submission" date="2024-09" db="EMBL/GenBank/DDBJ databases">
        <authorList>
            <person name="Sun Q."/>
            <person name="Mori K."/>
        </authorList>
    </citation>
    <scope>NUCLEOTIDE SEQUENCE [LARGE SCALE GENOMIC DNA]</scope>
    <source>
        <strain evidence="17 18">CCM 7228</strain>
    </source>
</reference>
<dbReference type="InterPro" id="IPR012338">
    <property type="entry name" value="Beta-lactam/transpept-like"/>
</dbReference>
<evidence type="ECO:0000256" key="4">
    <source>
        <dbReference type="ARBA" id="ARBA00022670"/>
    </source>
</evidence>
<accession>A0ABV6GBG4</accession>
<dbReference type="EMBL" id="JBHLVO010000003">
    <property type="protein sequence ID" value="MFC0271012.1"/>
    <property type="molecule type" value="Genomic_DNA"/>
</dbReference>
<dbReference type="SUPFAM" id="SSF53955">
    <property type="entry name" value="Lysozyme-like"/>
    <property type="match status" value="1"/>
</dbReference>